<keyword evidence="5 6" id="KW-0472">Membrane</keyword>
<evidence type="ECO:0000256" key="1">
    <source>
        <dbReference type="ARBA" id="ARBA00004651"/>
    </source>
</evidence>
<dbReference type="EMBL" id="JAENHO010000007">
    <property type="protein sequence ID" value="MBL7257501.1"/>
    <property type="molecule type" value="Genomic_DNA"/>
</dbReference>
<reference evidence="7 8" key="1">
    <citation type="submission" date="2021-01" db="EMBL/GenBank/DDBJ databases">
        <title>Actinoplanes sp. nov. LDG1-01 isolated from lichen.</title>
        <authorList>
            <person name="Saeng-In P."/>
            <person name="Phongsopitanun W."/>
            <person name="Kanchanasin P."/>
            <person name="Yuki M."/>
            <person name="Kudo T."/>
            <person name="Ohkuma M."/>
            <person name="Tanasupawat S."/>
        </authorList>
    </citation>
    <scope>NUCLEOTIDE SEQUENCE [LARGE SCALE GENOMIC DNA]</scope>
    <source>
        <strain evidence="7 8">LDG1-01</strain>
    </source>
</reference>
<evidence type="ECO:0000256" key="3">
    <source>
        <dbReference type="ARBA" id="ARBA00022692"/>
    </source>
</evidence>
<evidence type="ECO:0000256" key="5">
    <source>
        <dbReference type="ARBA" id="ARBA00023136"/>
    </source>
</evidence>
<organism evidence="7 8">
    <name type="scientific">Paractinoplanes lichenicola</name>
    <dbReference type="NCBI Taxonomy" id="2802976"/>
    <lineage>
        <taxon>Bacteria</taxon>
        <taxon>Bacillati</taxon>
        <taxon>Actinomycetota</taxon>
        <taxon>Actinomycetes</taxon>
        <taxon>Micromonosporales</taxon>
        <taxon>Micromonosporaceae</taxon>
        <taxon>Paractinoplanes</taxon>
    </lineage>
</organism>
<dbReference type="InterPro" id="IPR036259">
    <property type="entry name" value="MFS_trans_sf"/>
</dbReference>
<evidence type="ECO:0000256" key="4">
    <source>
        <dbReference type="ARBA" id="ARBA00022989"/>
    </source>
</evidence>
<gene>
    <name evidence="7" type="ORF">JKJ07_24680</name>
</gene>
<feature type="transmembrane region" description="Helical" evidence="6">
    <location>
        <begin position="90"/>
        <end position="110"/>
    </location>
</feature>
<evidence type="ECO:0000256" key="2">
    <source>
        <dbReference type="ARBA" id="ARBA00022475"/>
    </source>
</evidence>
<comment type="subcellular location">
    <subcellularLocation>
        <location evidence="1">Cell membrane</location>
        <topology evidence="1">Multi-pass membrane protein</topology>
    </subcellularLocation>
</comment>
<feature type="transmembrane region" description="Helical" evidence="6">
    <location>
        <begin position="7"/>
        <end position="26"/>
    </location>
</feature>
<protein>
    <submittedName>
        <fullName evidence="7">MFS transporter</fullName>
    </submittedName>
</protein>
<feature type="transmembrane region" description="Helical" evidence="6">
    <location>
        <begin position="365"/>
        <end position="382"/>
    </location>
</feature>
<dbReference type="InterPro" id="IPR011701">
    <property type="entry name" value="MFS"/>
</dbReference>
<dbReference type="CDD" id="cd06173">
    <property type="entry name" value="MFS_MefA_like"/>
    <property type="match status" value="1"/>
</dbReference>
<dbReference type="PANTHER" id="PTHR23513">
    <property type="entry name" value="INTEGRAL MEMBRANE EFFLUX PROTEIN-RELATED"/>
    <property type="match status" value="1"/>
</dbReference>
<dbReference type="Gene3D" id="1.20.1250.20">
    <property type="entry name" value="MFS general substrate transporter like domains"/>
    <property type="match status" value="1"/>
</dbReference>
<name>A0ABS1VS15_9ACTN</name>
<feature type="transmembrane region" description="Helical" evidence="6">
    <location>
        <begin position="240"/>
        <end position="260"/>
    </location>
</feature>
<dbReference type="PANTHER" id="PTHR23513:SF6">
    <property type="entry name" value="MAJOR FACILITATOR SUPERFAMILY ASSOCIATED DOMAIN-CONTAINING PROTEIN"/>
    <property type="match status" value="1"/>
</dbReference>
<keyword evidence="3 6" id="KW-0812">Transmembrane</keyword>
<comment type="caution">
    <text evidence="7">The sequence shown here is derived from an EMBL/GenBank/DDBJ whole genome shotgun (WGS) entry which is preliminary data.</text>
</comment>
<keyword evidence="8" id="KW-1185">Reference proteome</keyword>
<feature type="transmembrane region" description="Helical" evidence="6">
    <location>
        <begin position="208"/>
        <end position="228"/>
    </location>
</feature>
<dbReference type="Proteomes" id="UP000598996">
    <property type="component" value="Unassembled WGS sequence"/>
</dbReference>
<feature type="transmembrane region" description="Helical" evidence="6">
    <location>
        <begin position="32"/>
        <end position="52"/>
    </location>
</feature>
<sequence>MWAAYATSEFGTGIGFGALPLVAVLVLDVPEFQVSLLAAFGGLAAAVLALPLGPWIEHRRKRPVMIGADLVRFLIMVSVPVAMLAGVLTYAQLCVVAVVQSVGTIAFSAASGAHLKALVGPDDRDAANGRFEATFWTAYSAGPAIGGALTSGFGVAWTITADAVSFLLSAVGVRSLRSPEPSPPVRERARLDITAGWRHIAGHRGLRALFVNSQLFGGSMMAASPLLTVLMLRDLGFAPWQYGIAWGIPCLGGVVGALLVRPLTSRYGRRKVLLVSGVGRAVWLWPLAFMPAGVPGLILITTVEFMALFGSGVFNPAFATYRMTETADGFLSRVIACWQITSRTVQPIGIALGGLLAAVTSLRTALLVCGLGVLASSVLLPWRTKTWTRTAVSVR</sequence>
<accession>A0ABS1VS15</accession>
<feature type="transmembrane region" description="Helical" evidence="6">
    <location>
        <begin position="64"/>
        <end position="84"/>
    </location>
</feature>
<dbReference type="SUPFAM" id="SSF103473">
    <property type="entry name" value="MFS general substrate transporter"/>
    <property type="match status" value="1"/>
</dbReference>
<keyword evidence="4 6" id="KW-1133">Transmembrane helix</keyword>
<evidence type="ECO:0000313" key="8">
    <source>
        <dbReference type="Proteomes" id="UP000598996"/>
    </source>
</evidence>
<evidence type="ECO:0000256" key="6">
    <source>
        <dbReference type="SAM" id="Phobius"/>
    </source>
</evidence>
<evidence type="ECO:0000313" key="7">
    <source>
        <dbReference type="EMBL" id="MBL7257501.1"/>
    </source>
</evidence>
<keyword evidence="2" id="KW-1003">Cell membrane</keyword>
<proteinExistence type="predicted"/>
<dbReference type="Pfam" id="PF07690">
    <property type="entry name" value="MFS_1"/>
    <property type="match status" value="1"/>
</dbReference>